<feature type="compositionally biased region" description="Polar residues" evidence="1">
    <location>
        <begin position="1"/>
        <end position="10"/>
    </location>
</feature>
<accession>A0A919CF11</accession>
<feature type="region of interest" description="Disordered" evidence="1">
    <location>
        <begin position="54"/>
        <end position="73"/>
    </location>
</feature>
<feature type="compositionally biased region" description="Pro residues" evidence="1">
    <location>
        <begin position="64"/>
        <end position="73"/>
    </location>
</feature>
<evidence type="ECO:0000313" key="2">
    <source>
        <dbReference type="EMBL" id="GHD16469.1"/>
    </source>
</evidence>
<proteinExistence type="predicted"/>
<evidence type="ECO:0000313" key="3">
    <source>
        <dbReference type="Proteomes" id="UP000654947"/>
    </source>
</evidence>
<dbReference type="AlphaFoldDB" id="A0A919CF11"/>
<dbReference type="EMBL" id="BMXL01000002">
    <property type="protein sequence ID" value="GHD16469.1"/>
    <property type="molecule type" value="Genomic_DNA"/>
</dbReference>
<dbReference type="Proteomes" id="UP000654947">
    <property type="component" value="Unassembled WGS sequence"/>
</dbReference>
<protein>
    <submittedName>
        <fullName evidence="2">Uncharacterized protein</fullName>
    </submittedName>
</protein>
<name>A0A919CF11_9ACTN</name>
<feature type="region of interest" description="Disordered" evidence="1">
    <location>
        <begin position="1"/>
        <end position="27"/>
    </location>
</feature>
<comment type="caution">
    <text evidence="2">The sequence shown here is derived from an EMBL/GenBank/DDBJ whole genome shotgun (WGS) entry which is preliminary data.</text>
</comment>
<gene>
    <name evidence="2" type="ORF">GCM10007147_04610</name>
</gene>
<reference evidence="2 3" key="1">
    <citation type="journal article" date="2014" name="Int. J. Syst. Evol. Microbiol.">
        <title>Complete genome sequence of Corynebacterium casei LMG S-19264T (=DSM 44701T), isolated from a smear-ripened cheese.</title>
        <authorList>
            <consortium name="US DOE Joint Genome Institute (JGI-PGF)"/>
            <person name="Walter F."/>
            <person name="Albersmeier A."/>
            <person name="Kalinowski J."/>
            <person name="Ruckert C."/>
        </authorList>
    </citation>
    <scope>NUCLEOTIDE SEQUENCE [LARGE SCALE GENOMIC DNA]</scope>
    <source>
        <strain evidence="2 3">KCTC 19473</strain>
    </source>
</reference>
<sequence length="73" mass="7742">MTAPGSSRISYTHRLRVPEEDECPNGGAHPHHRVLLLPAVPLIPRFSGARCAFGAPDVLETPGPDAPALPAPR</sequence>
<evidence type="ECO:0000256" key="1">
    <source>
        <dbReference type="SAM" id="MobiDB-lite"/>
    </source>
</evidence>
<organism evidence="2 3">
    <name type="scientific">Nocardiopsis kunsanensis</name>
    <dbReference type="NCBI Taxonomy" id="141693"/>
    <lineage>
        <taxon>Bacteria</taxon>
        <taxon>Bacillati</taxon>
        <taxon>Actinomycetota</taxon>
        <taxon>Actinomycetes</taxon>
        <taxon>Streptosporangiales</taxon>
        <taxon>Nocardiopsidaceae</taxon>
        <taxon>Nocardiopsis</taxon>
    </lineage>
</organism>
<keyword evidence="3" id="KW-1185">Reference proteome</keyword>